<proteinExistence type="predicted"/>
<feature type="non-terminal residue" evidence="11">
    <location>
        <position position="89"/>
    </location>
</feature>
<evidence type="ECO:0000256" key="9">
    <source>
        <dbReference type="SAM" id="Phobius"/>
    </source>
</evidence>
<dbReference type="InterPro" id="IPR017452">
    <property type="entry name" value="GPCR_Rhodpsn_7TM"/>
</dbReference>
<name>A0A7L1H2W8_9PICI</name>
<evidence type="ECO:0000256" key="4">
    <source>
        <dbReference type="ARBA" id="ARBA00022725"/>
    </source>
</evidence>
<dbReference type="PROSITE" id="PS50262">
    <property type="entry name" value="G_PROTEIN_RECEP_F1_2"/>
    <property type="match status" value="1"/>
</dbReference>
<keyword evidence="4" id="KW-0716">Sensory transduction</keyword>
<evidence type="ECO:0000256" key="2">
    <source>
        <dbReference type="ARBA" id="ARBA00022475"/>
    </source>
</evidence>
<evidence type="ECO:0000256" key="6">
    <source>
        <dbReference type="ARBA" id="ARBA00023040"/>
    </source>
</evidence>
<keyword evidence="12" id="KW-1185">Reference proteome</keyword>
<keyword evidence="5 9" id="KW-1133">Transmembrane helix</keyword>
<evidence type="ECO:0000256" key="7">
    <source>
        <dbReference type="ARBA" id="ARBA00023136"/>
    </source>
</evidence>
<keyword evidence="6" id="KW-0297">G-protein coupled receptor</keyword>
<reference evidence="11 12" key="1">
    <citation type="submission" date="2019-09" db="EMBL/GenBank/DDBJ databases">
        <title>Bird 10,000 Genomes (B10K) Project - Family phase.</title>
        <authorList>
            <person name="Zhang G."/>
        </authorList>
    </citation>
    <scope>NUCLEOTIDE SEQUENCE [LARGE SCALE GENOMIC DNA]</scope>
    <source>
        <strain evidence="11">B10K-DU-001-78</strain>
        <tissue evidence="11">Muscle</tissue>
    </source>
</reference>
<evidence type="ECO:0000313" key="11">
    <source>
        <dbReference type="EMBL" id="NXN20260.1"/>
    </source>
</evidence>
<dbReference type="GO" id="GO:0004930">
    <property type="term" value="F:G protein-coupled receptor activity"/>
    <property type="evidence" value="ECO:0007669"/>
    <property type="project" value="UniProtKB-KW"/>
</dbReference>
<evidence type="ECO:0000256" key="3">
    <source>
        <dbReference type="ARBA" id="ARBA00022692"/>
    </source>
</evidence>
<accession>A0A7L1H2W8</accession>
<evidence type="ECO:0000256" key="8">
    <source>
        <dbReference type="ARBA" id="ARBA00023170"/>
    </source>
</evidence>
<keyword evidence="8" id="KW-0675">Receptor</keyword>
<comment type="caution">
    <text evidence="11">The sequence shown here is derived from an EMBL/GenBank/DDBJ whole genome shotgun (WGS) entry which is preliminary data.</text>
</comment>
<dbReference type="InterPro" id="IPR000276">
    <property type="entry name" value="GPCR_Rhodpsn"/>
</dbReference>
<evidence type="ECO:0000256" key="5">
    <source>
        <dbReference type="ARBA" id="ARBA00022989"/>
    </source>
</evidence>
<dbReference type="EMBL" id="VXBD01016536">
    <property type="protein sequence ID" value="NXN20260.1"/>
    <property type="molecule type" value="Genomic_DNA"/>
</dbReference>
<evidence type="ECO:0000259" key="10">
    <source>
        <dbReference type="PROSITE" id="PS50262"/>
    </source>
</evidence>
<dbReference type="OrthoDB" id="5967898at2759"/>
<feature type="transmembrane region" description="Helical" evidence="9">
    <location>
        <begin position="65"/>
        <end position="87"/>
    </location>
</feature>
<protein>
    <submittedName>
        <fullName evidence="11">O14AG protein</fullName>
    </submittedName>
</protein>
<dbReference type="SUPFAM" id="SSF81321">
    <property type="entry name" value="Family A G protein-coupled receptor-like"/>
    <property type="match status" value="1"/>
</dbReference>
<keyword evidence="2" id="KW-1003">Cell membrane</keyword>
<sequence length="89" mass="9640">GAISTTVPKSLANSLRNTRDISYAGCAAQVFLFVFFLSAEVSLLTIMSYDRYIAICRPLHYETLLGSRVCVHLAAAAWASGALYAVLHT</sequence>
<organism evidence="11 12">
    <name type="scientific">Indicator maculatus</name>
    <name type="common">spotted honeyguide</name>
    <dbReference type="NCBI Taxonomy" id="545262"/>
    <lineage>
        <taxon>Eukaryota</taxon>
        <taxon>Metazoa</taxon>
        <taxon>Chordata</taxon>
        <taxon>Craniata</taxon>
        <taxon>Vertebrata</taxon>
        <taxon>Euteleostomi</taxon>
        <taxon>Archelosauria</taxon>
        <taxon>Archosauria</taxon>
        <taxon>Dinosauria</taxon>
        <taxon>Saurischia</taxon>
        <taxon>Theropoda</taxon>
        <taxon>Coelurosauria</taxon>
        <taxon>Aves</taxon>
        <taxon>Neognathae</taxon>
        <taxon>Neoaves</taxon>
        <taxon>Telluraves</taxon>
        <taxon>Coraciimorphae</taxon>
        <taxon>Piciformes</taxon>
        <taxon>Indicatoridae</taxon>
        <taxon>Indicator</taxon>
    </lineage>
</organism>
<keyword evidence="3 9" id="KW-0812">Transmembrane</keyword>
<evidence type="ECO:0000256" key="1">
    <source>
        <dbReference type="ARBA" id="ARBA00004651"/>
    </source>
</evidence>
<dbReference type="GO" id="GO:0005886">
    <property type="term" value="C:plasma membrane"/>
    <property type="evidence" value="ECO:0007669"/>
    <property type="project" value="UniProtKB-SubCell"/>
</dbReference>
<dbReference type="Pfam" id="PF00001">
    <property type="entry name" value="7tm_1"/>
    <property type="match status" value="1"/>
</dbReference>
<keyword evidence="7 9" id="KW-0472">Membrane</keyword>
<dbReference type="AlphaFoldDB" id="A0A7L1H2W8"/>
<feature type="domain" description="G-protein coupled receptors family 1 profile" evidence="10">
    <location>
        <begin position="1"/>
        <end position="89"/>
    </location>
</feature>
<feature type="non-terminal residue" evidence="11">
    <location>
        <position position="1"/>
    </location>
</feature>
<dbReference type="PANTHER" id="PTHR26452">
    <property type="entry name" value="OLFACTORY RECEPTOR"/>
    <property type="match status" value="1"/>
</dbReference>
<dbReference type="InterPro" id="IPR050516">
    <property type="entry name" value="Olfactory_GPCR"/>
</dbReference>
<dbReference type="GO" id="GO:0007608">
    <property type="term" value="P:sensory perception of smell"/>
    <property type="evidence" value="ECO:0007669"/>
    <property type="project" value="UniProtKB-KW"/>
</dbReference>
<gene>
    <name evidence="11" type="primary">Or14a16_2</name>
    <name evidence="11" type="ORF">INDMAC_R07165</name>
</gene>
<comment type="subcellular location">
    <subcellularLocation>
        <location evidence="1">Cell membrane</location>
        <topology evidence="1">Multi-pass membrane protein</topology>
    </subcellularLocation>
</comment>
<feature type="transmembrane region" description="Helical" evidence="9">
    <location>
        <begin position="21"/>
        <end position="44"/>
    </location>
</feature>
<dbReference type="PROSITE" id="PS00237">
    <property type="entry name" value="G_PROTEIN_RECEP_F1_1"/>
    <property type="match status" value="1"/>
</dbReference>
<keyword evidence="4" id="KW-0552">Olfaction</keyword>
<dbReference type="Gene3D" id="1.20.1070.10">
    <property type="entry name" value="Rhodopsin 7-helix transmembrane proteins"/>
    <property type="match status" value="1"/>
</dbReference>
<evidence type="ECO:0000313" key="12">
    <source>
        <dbReference type="Proteomes" id="UP000557230"/>
    </source>
</evidence>
<dbReference type="Proteomes" id="UP000557230">
    <property type="component" value="Unassembled WGS sequence"/>
</dbReference>
<keyword evidence="6" id="KW-0807">Transducer</keyword>